<proteinExistence type="predicted"/>
<name>A0A1U7WQ45_NICSY</name>
<dbReference type="PANTHER" id="PTHR11439">
    <property type="entry name" value="GAG-POL-RELATED RETROTRANSPOSON"/>
    <property type="match status" value="1"/>
</dbReference>
<feature type="domain" description="Reverse transcriptase Ty1/copia-type" evidence="1">
    <location>
        <begin position="11"/>
        <end position="92"/>
    </location>
</feature>
<gene>
    <name evidence="3" type="primary">LOC104230854</name>
</gene>
<dbReference type="STRING" id="4096.A0A1U7WQ45"/>
<keyword evidence="2" id="KW-1185">Reference proteome</keyword>
<dbReference type="PANTHER" id="PTHR11439:SF511">
    <property type="match status" value="1"/>
</dbReference>
<dbReference type="InterPro" id="IPR013103">
    <property type="entry name" value="RVT_2"/>
</dbReference>
<dbReference type="OrthoDB" id="1688190at2759"/>
<protein>
    <submittedName>
        <fullName evidence="3">Uncharacterized protein LOC104230854</fullName>
    </submittedName>
</protein>
<evidence type="ECO:0000313" key="3">
    <source>
        <dbReference type="RefSeq" id="XP_009782052.1"/>
    </source>
</evidence>
<dbReference type="Proteomes" id="UP000189701">
    <property type="component" value="Unplaced"/>
</dbReference>
<dbReference type="RefSeq" id="XP_009782052.1">
    <property type="nucleotide sequence ID" value="XM_009783750.1"/>
</dbReference>
<reference evidence="3" key="2">
    <citation type="submission" date="2025-08" db="UniProtKB">
        <authorList>
            <consortium name="RefSeq"/>
        </authorList>
    </citation>
    <scope>IDENTIFICATION</scope>
    <source>
        <tissue evidence="3">Leaf</tissue>
    </source>
</reference>
<accession>A0A1U7WQ45</accession>
<dbReference type="AlphaFoldDB" id="A0A1U7WQ45"/>
<evidence type="ECO:0000259" key="1">
    <source>
        <dbReference type="Pfam" id="PF07727"/>
    </source>
</evidence>
<dbReference type="Pfam" id="PF07727">
    <property type="entry name" value="RVT_2"/>
    <property type="match status" value="1"/>
</dbReference>
<evidence type="ECO:0000313" key="2">
    <source>
        <dbReference type="Proteomes" id="UP000189701"/>
    </source>
</evidence>
<organism evidence="2 3">
    <name type="scientific">Nicotiana sylvestris</name>
    <name type="common">Wood tobacco</name>
    <name type="synonym">South American tobacco</name>
    <dbReference type="NCBI Taxonomy" id="4096"/>
    <lineage>
        <taxon>Eukaryota</taxon>
        <taxon>Viridiplantae</taxon>
        <taxon>Streptophyta</taxon>
        <taxon>Embryophyta</taxon>
        <taxon>Tracheophyta</taxon>
        <taxon>Spermatophyta</taxon>
        <taxon>Magnoliopsida</taxon>
        <taxon>eudicotyledons</taxon>
        <taxon>Gunneridae</taxon>
        <taxon>Pentapetalae</taxon>
        <taxon>asterids</taxon>
        <taxon>lamiids</taxon>
        <taxon>Solanales</taxon>
        <taxon>Solanaceae</taxon>
        <taxon>Nicotianoideae</taxon>
        <taxon>Nicotianeae</taxon>
        <taxon>Nicotiana</taxon>
    </lineage>
</organism>
<dbReference type="eggNOG" id="KOG0017">
    <property type="taxonomic scope" value="Eukaryota"/>
</dbReference>
<sequence>MKPSHQLLKWSMRSVIALAASKGWNISQMDVYNAFLQGDLYEEVYMELPQGFRKQGETKVCKLLKSLYGIKQASRQWNIKLSETLIAAGYIQSLYDSPRGKLIFDLGLGGAKPVLTPIDLNQKFTSAEFDRHTGVGNDEVLSDANEYQRLVGRLIYLTITRPDIVFAVQALSKFMQEPKKSHCDAAVRVVRYLKHEPGMRIFLGNSSEDNLTCFCDAIGLVVQTHAGLLQVI</sequence>
<reference evidence="2" key="1">
    <citation type="journal article" date="2013" name="Genome Biol.">
        <title>Reference genomes and transcriptomes of Nicotiana sylvestris and Nicotiana tomentosiformis.</title>
        <authorList>
            <person name="Sierro N."/>
            <person name="Battey J.N."/>
            <person name="Ouadi S."/>
            <person name="Bovet L."/>
            <person name="Goepfert S."/>
            <person name="Bakaher N."/>
            <person name="Peitsch M.C."/>
            <person name="Ivanov N.V."/>
        </authorList>
    </citation>
    <scope>NUCLEOTIDE SEQUENCE [LARGE SCALE GENOMIC DNA]</scope>
</reference>